<evidence type="ECO:0000313" key="1">
    <source>
        <dbReference type="EMBL" id="KAJ7566306.1"/>
    </source>
</evidence>
<evidence type="ECO:0000313" key="2">
    <source>
        <dbReference type="Proteomes" id="UP001162992"/>
    </source>
</evidence>
<dbReference type="Proteomes" id="UP001162992">
    <property type="component" value="Chromosome 2"/>
</dbReference>
<comment type="caution">
    <text evidence="1">The sequence shown here is derived from an EMBL/GenBank/DDBJ whole genome shotgun (WGS) entry which is preliminary data.</text>
</comment>
<reference evidence="2" key="1">
    <citation type="journal article" date="2024" name="Proc. Natl. Acad. Sci. U.S.A.">
        <title>Extraordinary preservation of gene collinearity over three hundred million years revealed in homosporous lycophytes.</title>
        <authorList>
            <person name="Li C."/>
            <person name="Wickell D."/>
            <person name="Kuo L.Y."/>
            <person name="Chen X."/>
            <person name="Nie B."/>
            <person name="Liao X."/>
            <person name="Peng D."/>
            <person name="Ji J."/>
            <person name="Jenkins J."/>
            <person name="Williams M."/>
            <person name="Shu S."/>
            <person name="Plott C."/>
            <person name="Barry K."/>
            <person name="Rajasekar S."/>
            <person name="Grimwood J."/>
            <person name="Han X."/>
            <person name="Sun S."/>
            <person name="Hou Z."/>
            <person name="He W."/>
            <person name="Dai G."/>
            <person name="Sun C."/>
            <person name="Schmutz J."/>
            <person name="Leebens-Mack J.H."/>
            <person name="Li F.W."/>
            <person name="Wang L."/>
        </authorList>
    </citation>
    <scope>NUCLEOTIDE SEQUENCE [LARGE SCALE GENOMIC DNA]</scope>
    <source>
        <strain evidence="2">cv. PW_Plant_1</strain>
    </source>
</reference>
<keyword evidence="2" id="KW-1185">Reference proteome</keyword>
<protein>
    <submittedName>
        <fullName evidence="1">Uncharacterized protein</fullName>
    </submittedName>
</protein>
<organism evidence="1 2">
    <name type="scientific">Diphasiastrum complanatum</name>
    <name type="common">Issler's clubmoss</name>
    <name type="synonym">Lycopodium complanatum</name>
    <dbReference type="NCBI Taxonomy" id="34168"/>
    <lineage>
        <taxon>Eukaryota</taxon>
        <taxon>Viridiplantae</taxon>
        <taxon>Streptophyta</taxon>
        <taxon>Embryophyta</taxon>
        <taxon>Tracheophyta</taxon>
        <taxon>Lycopodiopsida</taxon>
        <taxon>Lycopodiales</taxon>
        <taxon>Lycopodiaceae</taxon>
        <taxon>Lycopodioideae</taxon>
        <taxon>Diphasiastrum</taxon>
    </lineage>
</organism>
<proteinExistence type="predicted"/>
<gene>
    <name evidence="1" type="ORF">O6H91_02G096300</name>
</gene>
<dbReference type="EMBL" id="CM055093">
    <property type="protein sequence ID" value="KAJ7566306.1"/>
    <property type="molecule type" value="Genomic_DNA"/>
</dbReference>
<sequence>MRGSISSRGTTAQTAEETSQVRAVRNAPGTKKYHDSPTSVLEDPGGAWPENSNTSSRSIWSSSSSEALLSPKSEDESAESDRDTSEYSDSDHEDCKPTKKLKTQEGQKKLSRNKNPGRRIIGGRVYDSVLGETCHWCRQKTVEDHVACCNCSIKFCGLCLRNRHGENIDDERRKSVQWVCPKCRGGCGPGCSNCCNCGPCRKAQGLPPTGQMVREARAAGYSNVHDFLIFQKTGERAETISLRKVGRNWTKGSNGISKCHKIPNPSIGICQKSGSCNVQTKVESQLEALSQTSTVRMRGATTNPSQRNKLSDSSALCSPATTPPSSPMHHYVQAKVKIEVNETFTSKTSSTDIASPKFAVPGVKASADVGSESFLEDSGNLLPLRDACKSIRSLFTAKDKTSDSATQGDSALFESCNPSYVGVQDGLLKCNSQLSTVDSTSLVDGGDRVDSSSAADVPAGDSGKTEKLDASLEKIIERSVLRGLKEATNFTEKLNSVLDEPFDMHQLAEMWELANHRKPVIRRRETRHRSHEISTSEEGLSYLDHHPDLALKLASTMKPEGKLRLLRGFFCWLKCACMPGAFKPWADSHRAFEDEDCLETDGPDCEIIAVVLSLDEDETAESLLNQRSGLAFFEETDVKPKQNLDLTFNTREDGDEYVKRKLNAQPTCDSEDDVKPCIYQDLSPIAQQVSVKGDAEQPNFSLSSLHTCQQHDLQVCYQDDVKSSQEICPAKLPGENGDAKVKPSTQSSYGSEDDVKPYIHQDLAPIAQQVSVKGDADQPNFSLSSLHTCQQHDLQVCYQDDVKSSQEICPAKLPGENGDAKVKPSTQSSYGSEDDVKPYIHQDLATGEIQSLIIQR</sequence>
<name>A0ACC2EIH0_DIPCM</name>
<accession>A0ACC2EIH0</accession>